<evidence type="ECO:0000256" key="2">
    <source>
        <dbReference type="ARBA" id="ARBA00022679"/>
    </source>
</evidence>
<dbReference type="EMBL" id="CAVNYO010000444">
    <property type="protein sequence ID" value="CAK5281728.1"/>
    <property type="molecule type" value="Genomic_DNA"/>
</dbReference>
<dbReference type="InterPro" id="IPR002110">
    <property type="entry name" value="Ankyrin_rpt"/>
</dbReference>
<dbReference type="PROSITE" id="PS50297">
    <property type="entry name" value="ANK_REP_REGION"/>
    <property type="match status" value="1"/>
</dbReference>
<organism evidence="6 7">
    <name type="scientific">Mycena citricolor</name>
    <dbReference type="NCBI Taxonomy" id="2018698"/>
    <lineage>
        <taxon>Eukaryota</taxon>
        <taxon>Fungi</taxon>
        <taxon>Dikarya</taxon>
        <taxon>Basidiomycota</taxon>
        <taxon>Agaricomycotina</taxon>
        <taxon>Agaricomycetes</taxon>
        <taxon>Agaricomycetidae</taxon>
        <taxon>Agaricales</taxon>
        <taxon>Marasmiineae</taxon>
        <taxon>Mycenaceae</taxon>
        <taxon>Mycena</taxon>
    </lineage>
</organism>
<dbReference type="Gene3D" id="3.40.50.150">
    <property type="entry name" value="Vaccinia Virus protein VP39"/>
    <property type="match status" value="1"/>
</dbReference>
<reference evidence="6" key="1">
    <citation type="submission" date="2023-11" db="EMBL/GenBank/DDBJ databases">
        <authorList>
            <person name="De Vega J J."/>
            <person name="De Vega J J."/>
        </authorList>
    </citation>
    <scope>NUCLEOTIDE SEQUENCE</scope>
</reference>
<sequence length="396" mass="44239">MSEPEVIDASSIDEDDIDAVSIFGEHLINVILAGESLDNIKKIVETGAPLWYQNELEGISCLHAAAYVQNTELVRYLIQEGAVWNAGELDWLHPTCSGTTSMLTVDYLKNTAGDIALSFNNEDIYTIIRNAGIRAELLLARMSALGRVQSESALVLRSTDETAAASTDTFLSSKLRFTVDEHGQDICMVEADGDEIGVMMGWETEIMRKTVQRLSSERDSKSAQVLNVGFGLGIIDSFFQALSPSLHVIIEAHPDVLKRMKDLGWYDKPGVRVLEGKWQDFINDPEKLASIVPEGGFDLVYTDSFSEDYEALRQFFGHLPTLLGPQARFSFFNGLGATNLTFYDVYTRVSEIHLAEAGFDVKWADVDLHQQKDRWGNSRAYFTCPTYRLPVVSRRK</sequence>
<dbReference type="Pfam" id="PF00023">
    <property type="entry name" value="Ank"/>
    <property type="match status" value="1"/>
</dbReference>
<accession>A0AAD2HT79</accession>
<dbReference type="Proteomes" id="UP001295794">
    <property type="component" value="Unassembled WGS sequence"/>
</dbReference>
<dbReference type="GO" id="GO:0005737">
    <property type="term" value="C:cytoplasm"/>
    <property type="evidence" value="ECO:0007669"/>
    <property type="project" value="TreeGrafter"/>
</dbReference>
<evidence type="ECO:0000256" key="4">
    <source>
        <dbReference type="PROSITE-ProRule" id="PRU00023"/>
    </source>
</evidence>
<dbReference type="SMART" id="SM00248">
    <property type="entry name" value="ANK"/>
    <property type="match status" value="1"/>
</dbReference>
<feature type="domain" description="RMT2" evidence="5">
    <location>
        <begin position="161"/>
        <end position="396"/>
    </location>
</feature>
<dbReference type="PROSITE" id="PS50088">
    <property type="entry name" value="ANK_REPEAT"/>
    <property type="match status" value="1"/>
</dbReference>
<evidence type="ECO:0000313" key="7">
    <source>
        <dbReference type="Proteomes" id="UP001295794"/>
    </source>
</evidence>
<keyword evidence="1" id="KW-0489">Methyltransferase</keyword>
<dbReference type="InterPro" id="IPR029063">
    <property type="entry name" value="SAM-dependent_MTases_sf"/>
</dbReference>
<keyword evidence="3" id="KW-0949">S-adenosyl-L-methionine</keyword>
<dbReference type="PROSITE" id="PS51559">
    <property type="entry name" value="SAM_RMT2"/>
    <property type="match status" value="1"/>
</dbReference>
<dbReference type="GO" id="GO:0005634">
    <property type="term" value="C:nucleus"/>
    <property type="evidence" value="ECO:0007669"/>
    <property type="project" value="TreeGrafter"/>
</dbReference>
<dbReference type="InterPro" id="IPR051038">
    <property type="entry name" value="RMT2/GAMT_Mtase"/>
</dbReference>
<proteinExistence type="predicted"/>
<evidence type="ECO:0000256" key="1">
    <source>
        <dbReference type="ARBA" id="ARBA00022603"/>
    </source>
</evidence>
<gene>
    <name evidence="6" type="ORF">MYCIT1_LOCUS32952</name>
</gene>
<protein>
    <recommendedName>
        <fullName evidence="5">RMT2 domain-containing protein</fullName>
    </recommendedName>
</protein>
<dbReference type="SUPFAM" id="SSF53335">
    <property type="entry name" value="S-adenosyl-L-methionine-dependent methyltransferases"/>
    <property type="match status" value="1"/>
</dbReference>
<feature type="repeat" description="ANK" evidence="4">
    <location>
        <begin position="57"/>
        <end position="89"/>
    </location>
</feature>
<dbReference type="PANTHER" id="PTHR32379">
    <property type="entry name" value="GUANIDINOACETATE N-METHYLTRANSFERASE"/>
    <property type="match status" value="1"/>
</dbReference>
<dbReference type="SUPFAM" id="SSF48403">
    <property type="entry name" value="Ankyrin repeat"/>
    <property type="match status" value="1"/>
</dbReference>
<evidence type="ECO:0000259" key="5">
    <source>
        <dbReference type="PROSITE" id="PS51559"/>
    </source>
</evidence>
<comment type="caution">
    <text evidence="6">The sequence shown here is derived from an EMBL/GenBank/DDBJ whole genome shotgun (WGS) entry which is preliminary data.</text>
</comment>
<keyword evidence="7" id="KW-1185">Reference proteome</keyword>
<keyword evidence="2" id="KW-0808">Transferase</keyword>
<dbReference type="GO" id="GO:0032259">
    <property type="term" value="P:methylation"/>
    <property type="evidence" value="ECO:0007669"/>
    <property type="project" value="UniProtKB-KW"/>
</dbReference>
<keyword evidence="4" id="KW-0040">ANK repeat</keyword>
<dbReference type="CDD" id="cd02440">
    <property type="entry name" value="AdoMet_MTases"/>
    <property type="match status" value="1"/>
</dbReference>
<dbReference type="Gene3D" id="1.25.40.20">
    <property type="entry name" value="Ankyrin repeat-containing domain"/>
    <property type="match status" value="1"/>
</dbReference>
<name>A0AAD2HT79_9AGAR</name>
<dbReference type="PANTHER" id="PTHR32379:SF1">
    <property type="entry name" value="GUANIDINOACETATE N-METHYLTRANSFERASE"/>
    <property type="match status" value="1"/>
</dbReference>
<evidence type="ECO:0000256" key="3">
    <source>
        <dbReference type="ARBA" id="ARBA00022691"/>
    </source>
</evidence>
<dbReference type="GO" id="GO:0019702">
    <property type="term" value="F:protein arginine N5-methyltransferase activity"/>
    <property type="evidence" value="ECO:0007669"/>
    <property type="project" value="TreeGrafter"/>
</dbReference>
<evidence type="ECO:0000313" key="6">
    <source>
        <dbReference type="EMBL" id="CAK5281728.1"/>
    </source>
</evidence>
<dbReference type="InterPro" id="IPR036770">
    <property type="entry name" value="Ankyrin_rpt-contain_sf"/>
</dbReference>
<dbReference type="AlphaFoldDB" id="A0AAD2HT79"/>
<dbReference type="InterPro" id="IPR026480">
    <property type="entry name" value="RMT2_dom"/>
</dbReference>